<dbReference type="InterPro" id="IPR000719">
    <property type="entry name" value="Prot_kinase_dom"/>
</dbReference>
<dbReference type="SUPFAM" id="SSF53822">
    <property type="entry name" value="Periplasmic binding protein-like I"/>
    <property type="match status" value="1"/>
</dbReference>
<evidence type="ECO:0000256" key="15">
    <source>
        <dbReference type="SAM" id="MobiDB-lite"/>
    </source>
</evidence>
<dbReference type="SUPFAM" id="SSF55073">
    <property type="entry name" value="Nucleotide cyclase"/>
    <property type="match status" value="1"/>
</dbReference>
<feature type="region of interest" description="Disordered" evidence="15">
    <location>
        <begin position="257"/>
        <end position="279"/>
    </location>
</feature>
<dbReference type="GO" id="GO:0004016">
    <property type="term" value="F:adenylate cyclase activity"/>
    <property type="evidence" value="ECO:0007669"/>
    <property type="project" value="TreeGrafter"/>
</dbReference>
<keyword evidence="7 16" id="KW-1133">Transmembrane helix</keyword>
<keyword evidence="10" id="KW-0325">Glycoprotein</keyword>
<organism evidence="19">
    <name type="scientific">Haemonchus placei</name>
    <name type="common">Barber's pole worm</name>
    <dbReference type="NCBI Taxonomy" id="6290"/>
    <lineage>
        <taxon>Eukaryota</taxon>
        <taxon>Metazoa</taxon>
        <taxon>Ecdysozoa</taxon>
        <taxon>Nematoda</taxon>
        <taxon>Chromadorea</taxon>
        <taxon>Rhabditida</taxon>
        <taxon>Rhabditina</taxon>
        <taxon>Rhabditomorpha</taxon>
        <taxon>Strongyloidea</taxon>
        <taxon>Trichostrongylidae</taxon>
        <taxon>Haemonchus</taxon>
    </lineage>
</organism>
<evidence type="ECO:0000256" key="12">
    <source>
        <dbReference type="ARBA" id="ARBA00023293"/>
    </source>
</evidence>
<dbReference type="GO" id="GO:0004383">
    <property type="term" value="F:guanylate cyclase activity"/>
    <property type="evidence" value="ECO:0007669"/>
    <property type="project" value="UniProtKB-EC"/>
</dbReference>
<dbReference type="WBParaSite" id="HPLM_0001686601-mRNA-1">
    <property type="protein sequence ID" value="HPLM_0001686601-mRNA-1"/>
    <property type="gene ID" value="HPLM_0001686601"/>
</dbReference>
<comment type="catalytic activity">
    <reaction evidence="1 14">
        <text>GTP = 3',5'-cyclic GMP + diphosphate</text>
        <dbReference type="Rhea" id="RHEA:13665"/>
        <dbReference type="ChEBI" id="CHEBI:33019"/>
        <dbReference type="ChEBI" id="CHEBI:37565"/>
        <dbReference type="ChEBI" id="CHEBI:57746"/>
        <dbReference type="EC" id="4.6.1.2"/>
    </reaction>
</comment>
<evidence type="ECO:0000256" key="11">
    <source>
        <dbReference type="ARBA" id="ARBA00023239"/>
    </source>
</evidence>
<feature type="domain" description="Protein kinase" evidence="17">
    <location>
        <begin position="278"/>
        <end position="576"/>
    </location>
</feature>
<keyword evidence="4 16" id="KW-0812">Transmembrane</keyword>
<dbReference type="InterPro" id="IPR029787">
    <property type="entry name" value="Nucleotide_cyclase"/>
</dbReference>
<dbReference type="CDD" id="cd07302">
    <property type="entry name" value="CHD"/>
    <property type="match status" value="1"/>
</dbReference>
<evidence type="ECO:0000256" key="10">
    <source>
        <dbReference type="ARBA" id="ARBA00023180"/>
    </source>
</evidence>
<evidence type="ECO:0000256" key="1">
    <source>
        <dbReference type="ARBA" id="ARBA00001436"/>
    </source>
</evidence>
<dbReference type="Gene3D" id="3.40.50.2300">
    <property type="match status" value="1"/>
</dbReference>
<dbReference type="GO" id="GO:0001653">
    <property type="term" value="F:peptide receptor activity"/>
    <property type="evidence" value="ECO:0007669"/>
    <property type="project" value="TreeGrafter"/>
</dbReference>
<evidence type="ECO:0000256" key="6">
    <source>
        <dbReference type="ARBA" id="ARBA00022741"/>
    </source>
</evidence>
<name>A0A0N4WYC0_HAEPC</name>
<keyword evidence="9" id="KW-0675">Receptor</keyword>
<evidence type="ECO:0000259" key="18">
    <source>
        <dbReference type="PROSITE" id="PS50125"/>
    </source>
</evidence>
<dbReference type="Pfam" id="PF00211">
    <property type="entry name" value="Guanylate_cyc"/>
    <property type="match status" value="1"/>
</dbReference>
<dbReference type="InterPro" id="IPR001245">
    <property type="entry name" value="Ser-Thr/Tyr_kinase_cat_dom"/>
</dbReference>
<accession>A0A0N4WYC0</accession>
<feature type="domain" description="Guanylate cyclase" evidence="18">
    <location>
        <begin position="647"/>
        <end position="777"/>
    </location>
</feature>
<dbReference type="GO" id="GO:0035556">
    <property type="term" value="P:intracellular signal transduction"/>
    <property type="evidence" value="ECO:0007669"/>
    <property type="project" value="InterPro"/>
</dbReference>
<evidence type="ECO:0000256" key="14">
    <source>
        <dbReference type="RuleBase" id="RU003431"/>
    </source>
</evidence>
<protein>
    <recommendedName>
        <fullName evidence="3 14">Guanylate cyclase</fullName>
        <ecNumber evidence="3 14">4.6.1.2</ecNumber>
    </recommendedName>
</protein>
<evidence type="ECO:0000256" key="5">
    <source>
        <dbReference type="ARBA" id="ARBA00022729"/>
    </source>
</evidence>
<dbReference type="PANTHER" id="PTHR11920">
    <property type="entry name" value="GUANYLYL CYCLASE"/>
    <property type="match status" value="1"/>
</dbReference>
<dbReference type="InterPro" id="IPR050401">
    <property type="entry name" value="Cyclic_nucleotide_synthase"/>
</dbReference>
<sequence>LTPFWEDLDNNHTDDSIVKDAARRMLTASTIQTIDLNSDDVDPQMLKDFQEQVVERVREDPFYCSTSACMSNNGKPMAIWARHLYDVFYLYGLALNDSLRMDPIGGLSNASSLTEAMKRSFVGLTGLVTINANGSRIPLFSAYVLDANFNQVTAINFTIADGIPVMTKGYTNEATTLWGTRGGQRPLARPKCGYTGSDCPKPFWEQNGIYIMAVSTLIVVLLIVAVVIIVYAIRIRKEEEEQQRLLWQIPYVNLRKPPTSHERQQQSKRSLQSGPSVMTGGSRLTESSFGYFEIYFLNNEPVLTRKYSAAGLTEDSKYIFQQMRKLEHDNINRFIGLSIDGSEYVAVWRMCSRGTLQELISRGSLWLDPFFMLCIIKDIAEGLRFLHNSIIGCHGRLCSSCCLVSDSWQVKVSDYGTESLQEDNRSKKKRKSFFDVCRVLRNYKGPYCLLWLAPEHLRSSETSAKISKEGDIYSFAIIASEVATRKEAWNMSERKEQIDELLYMLKKGGPTPPRPDLNIDGEFNVAVNIKCQVYNDGEKENEVIDLQLHLIRDCWNEKPENRPTSEILCRMLESMMPSKKSNLMDHMFNMLEEYTTTLELDVEEQTKQLVEEKKKADILLERMLPRQVVDRLKLGNAVEPESFASVTVFFSDVVKFTQLAAKCTAFQTVNLLNDLYNGFDSLVEEHSVYKVESIGDGYLCVSGLPVRNGSAHIKEIAELSLSFMKFVDEFKLAALPKEKVQLRIGFNSGPCVAGVVGLSMPRYCLFGDTVNIASRMESSGKAGHIHISKEAHDLLINEYHEDYETRPRGDVIIKVKIFVFEFFIGDECETVPYTTFSY</sequence>
<keyword evidence="6" id="KW-0547">Nucleotide-binding</keyword>
<dbReference type="PROSITE" id="PS50011">
    <property type="entry name" value="PROTEIN_KINASE_DOM"/>
    <property type="match status" value="1"/>
</dbReference>
<dbReference type="GO" id="GO:0005886">
    <property type="term" value="C:plasma membrane"/>
    <property type="evidence" value="ECO:0007669"/>
    <property type="project" value="TreeGrafter"/>
</dbReference>
<dbReference type="PANTHER" id="PTHR11920:SF495">
    <property type="entry name" value="RECEPTOR-TYPE GUANYLATE CYCLASE GCY-7"/>
    <property type="match status" value="1"/>
</dbReference>
<dbReference type="GO" id="GO:0006935">
    <property type="term" value="P:chemotaxis"/>
    <property type="evidence" value="ECO:0007669"/>
    <property type="project" value="UniProtKB-ARBA"/>
</dbReference>
<dbReference type="Gene3D" id="1.10.510.10">
    <property type="entry name" value="Transferase(Phosphotransferase) domain 1"/>
    <property type="match status" value="1"/>
</dbReference>
<proteinExistence type="inferred from homology"/>
<keyword evidence="11 13" id="KW-0456">Lyase</keyword>
<dbReference type="GO" id="GO:0005524">
    <property type="term" value="F:ATP binding"/>
    <property type="evidence" value="ECO:0007669"/>
    <property type="project" value="InterPro"/>
</dbReference>
<dbReference type="PROSITE" id="PS00452">
    <property type="entry name" value="GUANYLATE_CYCLASE_1"/>
    <property type="match status" value="1"/>
</dbReference>
<dbReference type="InterPro" id="IPR001054">
    <property type="entry name" value="A/G_cyclase"/>
</dbReference>
<evidence type="ECO:0000256" key="3">
    <source>
        <dbReference type="ARBA" id="ARBA00012202"/>
    </source>
</evidence>
<dbReference type="OMA" id="DENWPPQ"/>
<dbReference type="Gene3D" id="3.30.70.1230">
    <property type="entry name" value="Nucleotide cyclase"/>
    <property type="match status" value="1"/>
</dbReference>
<dbReference type="InterPro" id="IPR011009">
    <property type="entry name" value="Kinase-like_dom_sf"/>
</dbReference>
<evidence type="ECO:0000256" key="2">
    <source>
        <dbReference type="ARBA" id="ARBA00004479"/>
    </source>
</evidence>
<dbReference type="GO" id="GO:0007635">
    <property type="term" value="P:chemosensory behavior"/>
    <property type="evidence" value="ECO:0007669"/>
    <property type="project" value="UniProtKB-ARBA"/>
</dbReference>
<evidence type="ECO:0000256" key="9">
    <source>
        <dbReference type="ARBA" id="ARBA00023170"/>
    </source>
</evidence>
<comment type="similarity">
    <text evidence="13">Belongs to the adenylyl cyclase class-4/guanylyl cyclase family.</text>
</comment>
<dbReference type="InterPro" id="IPR001828">
    <property type="entry name" value="ANF_lig-bd_rcpt"/>
</dbReference>
<feature type="transmembrane region" description="Helical" evidence="16">
    <location>
        <begin position="209"/>
        <end position="233"/>
    </location>
</feature>
<dbReference type="FunFam" id="3.30.70.1230:FF:000023">
    <property type="entry name" value="Guanylate cyclase"/>
    <property type="match status" value="1"/>
</dbReference>
<evidence type="ECO:0000256" key="16">
    <source>
        <dbReference type="SAM" id="Phobius"/>
    </source>
</evidence>
<keyword evidence="8 16" id="KW-0472">Membrane</keyword>
<dbReference type="InterPro" id="IPR018297">
    <property type="entry name" value="A/G_cyclase_CS"/>
</dbReference>
<dbReference type="SMART" id="SM00044">
    <property type="entry name" value="CYCc"/>
    <property type="match status" value="1"/>
</dbReference>
<dbReference type="AlphaFoldDB" id="A0A0N4WYC0"/>
<evidence type="ECO:0000256" key="4">
    <source>
        <dbReference type="ARBA" id="ARBA00022692"/>
    </source>
</evidence>
<comment type="subcellular location">
    <subcellularLocation>
        <location evidence="2">Membrane</location>
        <topology evidence="2">Single-pass type I membrane protein</topology>
    </subcellularLocation>
</comment>
<dbReference type="Pfam" id="PF07714">
    <property type="entry name" value="PK_Tyr_Ser-Thr"/>
    <property type="match status" value="1"/>
</dbReference>
<dbReference type="InterPro" id="IPR028082">
    <property type="entry name" value="Peripla_BP_I"/>
</dbReference>
<dbReference type="GO" id="GO:0004672">
    <property type="term" value="F:protein kinase activity"/>
    <property type="evidence" value="ECO:0007669"/>
    <property type="project" value="InterPro"/>
</dbReference>
<evidence type="ECO:0000256" key="8">
    <source>
        <dbReference type="ARBA" id="ARBA00023136"/>
    </source>
</evidence>
<evidence type="ECO:0000256" key="13">
    <source>
        <dbReference type="RuleBase" id="RU000405"/>
    </source>
</evidence>
<dbReference type="PROSITE" id="PS50125">
    <property type="entry name" value="GUANYLATE_CYCLASE_2"/>
    <property type="match status" value="1"/>
</dbReference>
<dbReference type="Pfam" id="PF01094">
    <property type="entry name" value="ANF_receptor"/>
    <property type="match status" value="1"/>
</dbReference>
<dbReference type="EC" id="4.6.1.2" evidence="3 14"/>
<evidence type="ECO:0000256" key="7">
    <source>
        <dbReference type="ARBA" id="ARBA00022989"/>
    </source>
</evidence>
<keyword evidence="5" id="KW-0732">Signal</keyword>
<dbReference type="GO" id="GO:0007168">
    <property type="term" value="P:receptor guanylyl cyclase signaling pathway"/>
    <property type="evidence" value="ECO:0007669"/>
    <property type="project" value="TreeGrafter"/>
</dbReference>
<evidence type="ECO:0000313" key="19">
    <source>
        <dbReference type="WBParaSite" id="HPLM_0001686601-mRNA-1"/>
    </source>
</evidence>
<feature type="compositionally biased region" description="Polar residues" evidence="15">
    <location>
        <begin position="267"/>
        <end position="276"/>
    </location>
</feature>
<dbReference type="SUPFAM" id="SSF56112">
    <property type="entry name" value="Protein kinase-like (PK-like)"/>
    <property type="match status" value="1"/>
</dbReference>
<evidence type="ECO:0000259" key="17">
    <source>
        <dbReference type="PROSITE" id="PS50011"/>
    </source>
</evidence>
<reference evidence="19" key="1">
    <citation type="submission" date="2017-02" db="UniProtKB">
        <authorList>
            <consortium name="WormBaseParasite"/>
        </authorList>
    </citation>
    <scope>IDENTIFICATION</scope>
</reference>
<keyword evidence="12 14" id="KW-0141">cGMP biosynthesis</keyword>